<evidence type="ECO:0000313" key="3">
    <source>
        <dbReference type="EMBL" id="PVW16490.1"/>
    </source>
</evidence>
<evidence type="ECO:0000259" key="1">
    <source>
        <dbReference type="SMART" id="SM00897"/>
    </source>
</evidence>
<dbReference type="Pfam" id="PF08495">
    <property type="entry name" value="FIST"/>
    <property type="match status" value="1"/>
</dbReference>
<comment type="caution">
    <text evidence="3">The sequence shown here is derived from an EMBL/GenBank/DDBJ whole genome shotgun (WGS) entry which is preliminary data.</text>
</comment>
<dbReference type="AlphaFoldDB" id="A0A2U0I640"/>
<gene>
    <name evidence="3" type="ORF">DDV96_04360</name>
</gene>
<dbReference type="RefSeq" id="WP_116693502.1">
    <property type="nucleotide sequence ID" value="NZ_QEHR01000002.1"/>
</dbReference>
<reference evidence="3 4" key="1">
    <citation type="submission" date="2018-04" db="EMBL/GenBank/DDBJ databases">
        <title>Marixanthomonas spongiae HN-E44 sp. nov., isolated from a marine sponge.</title>
        <authorList>
            <person name="Luo L."/>
            <person name="Zhuang L."/>
        </authorList>
    </citation>
    <scope>NUCLEOTIDE SEQUENCE [LARGE SCALE GENOMIC DNA]</scope>
    <source>
        <strain evidence="3 4">HN-E44</strain>
    </source>
</reference>
<evidence type="ECO:0000313" key="4">
    <source>
        <dbReference type="Proteomes" id="UP000245962"/>
    </source>
</evidence>
<feature type="domain" description="FIST C-domain" evidence="2">
    <location>
        <begin position="218"/>
        <end position="359"/>
    </location>
</feature>
<organism evidence="3 4">
    <name type="scientific">Marixanthomonas spongiae</name>
    <dbReference type="NCBI Taxonomy" id="2174845"/>
    <lineage>
        <taxon>Bacteria</taxon>
        <taxon>Pseudomonadati</taxon>
        <taxon>Bacteroidota</taxon>
        <taxon>Flavobacteriia</taxon>
        <taxon>Flavobacteriales</taxon>
        <taxon>Flavobacteriaceae</taxon>
        <taxon>Marixanthomonas</taxon>
    </lineage>
</organism>
<dbReference type="InterPro" id="IPR013702">
    <property type="entry name" value="FIST_domain_N"/>
</dbReference>
<keyword evidence="4" id="KW-1185">Reference proteome</keyword>
<dbReference type="Pfam" id="PF10442">
    <property type="entry name" value="FIST_C"/>
    <property type="match status" value="1"/>
</dbReference>
<dbReference type="OrthoDB" id="9770435at2"/>
<dbReference type="PANTHER" id="PTHR40252">
    <property type="entry name" value="BLR0328 PROTEIN"/>
    <property type="match status" value="1"/>
</dbReference>
<proteinExistence type="predicted"/>
<dbReference type="SMART" id="SM00897">
    <property type="entry name" value="FIST"/>
    <property type="match status" value="1"/>
</dbReference>
<name>A0A2U0I640_9FLAO</name>
<evidence type="ECO:0000259" key="2">
    <source>
        <dbReference type="SMART" id="SM01204"/>
    </source>
</evidence>
<accession>A0A2U0I640</accession>
<dbReference type="InterPro" id="IPR019494">
    <property type="entry name" value="FIST_C"/>
</dbReference>
<feature type="domain" description="FIST" evidence="1">
    <location>
        <begin position="27"/>
        <end position="217"/>
    </location>
</feature>
<dbReference type="Proteomes" id="UP000245962">
    <property type="component" value="Unassembled WGS sequence"/>
</dbReference>
<dbReference type="PANTHER" id="PTHR40252:SF2">
    <property type="entry name" value="BLR0328 PROTEIN"/>
    <property type="match status" value="1"/>
</dbReference>
<dbReference type="SMART" id="SM01204">
    <property type="entry name" value="FIST_C"/>
    <property type="match status" value="1"/>
</dbReference>
<dbReference type="EMBL" id="QEHR01000002">
    <property type="protein sequence ID" value="PVW16490.1"/>
    <property type="molecule type" value="Genomic_DNA"/>
</dbReference>
<evidence type="ECO:0008006" key="5">
    <source>
        <dbReference type="Google" id="ProtNLM"/>
    </source>
</evidence>
<sequence length="389" mass="42213">MKAKSIKGKSTGAIANALEKSIAEDFTPTLAIVFSSKAQNIGAIGTLLDSKNIEVFGITTNGEFIDEQTEKGSVAILLLDTNKDFFQIYFEEFTQKEYRKTAMALAQKAKEKFKAPAFLMGISNPETDGEEILRGFETVIGKQVNAFGAGAGDDYAFTETFVFTNGTISNKGIVCLVFDEEKITLKGIATCGWKAVGTEKTVTKSEGNHVYAIENEPALDITVKYGGLENVTPNSKDLLMELAANFPLQLQREKGDPIMRPPLVVDWSDRSFFTSGSVPQGAKVRFSVPPDWDVMNKVVTGVQNLKETEMPEADALVVFSCAGRILSFGPLMTQELEGVKKVWNVPMAGMFSNAELGRATGGNLEMHNLTTCCVALKEKAPSPSAKGRN</sequence>
<protein>
    <recommendedName>
        <fullName evidence="5">FIST domain-containing protein</fullName>
    </recommendedName>
</protein>